<comment type="caution">
    <text evidence="1">The sequence shown here is derived from an EMBL/GenBank/DDBJ whole genome shotgun (WGS) entry which is preliminary data.</text>
</comment>
<evidence type="ECO:0000313" key="1">
    <source>
        <dbReference type="EMBL" id="KAG5522482.1"/>
    </source>
</evidence>
<accession>A0AAV6I4M9</accession>
<dbReference type="PANTHER" id="PTHR36607">
    <property type="entry name" value="1,2-DIHYDROXY-3-KETO-5-METHYLTHIOPENTENE DIOXYGENASE 4"/>
    <property type="match status" value="1"/>
</dbReference>
<gene>
    <name evidence="1" type="ORF">RHGRI_034604</name>
</gene>
<dbReference type="AlphaFoldDB" id="A0AAV6I4M9"/>
<reference evidence="1" key="1">
    <citation type="submission" date="2020-08" db="EMBL/GenBank/DDBJ databases">
        <title>Plant Genome Project.</title>
        <authorList>
            <person name="Zhang R.-G."/>
        </authorList>
    </citation>
    <scope>NUCLEOTIDE SEQUENCE</scope>
    <source>
        <strain evidence="1">WSP0</strain>
        <tissue evidence="1">Leaf</tissue>
    </source>
</reference>
<protein>
    <submittedName>
        <fullName evidence="1">Uncharacterized protein</fullName>
    </submittedName>
</protein>
<keyword evidence="2" id="KW-1185">Reference proteome</keyword>
<evidence type="ECO:0000313" key="2">
    <source>
        <dbReference type="Proteomes" id="UP000823749"/>
    </source>
</evidence>
<organism evidence="1 2">
    <name type="scientific">Rhododendron griersonianum</name>
    <dbReference type="NCBI Taxonomy" id="479676"/>
    <lineage>
        <taxon>Eukaryota</taxon>
        <taxon>Viridiplantae</taxon>
        <taxon>Streptophyta</taxon>
        <taxon>Embryophyta</taxon>
        <taxon>Tracheophyta</taxon>
        <taxon>Spermatophyta</taxon>
        <taxon>Magnoliopsida</taxon>
        <taxon>eudicotyledons</taxon>
        <taxon>Gunneridae</taxon>
        <taxon>Pentapetalae</taxon>
        <taxon>asterids</taxon>
        <taxon>Ericales</taxon>
        <taxon>Ericaceae</taxon>
        <taxon>Ericoideae</taxon>
        <taxon>Rhodoreae</taxon>
        <taxon>Rhododendron</taxon>
    </lineage>
</organism>
<sequence length="199" mass="22383">MMFSSSSPLRSARIAESPPVTSLRSIPSSRALLLRFYDEDIPPTCDLTGLDKHGMYYRAASTSLRRITDSFVHQKLIKDELFMVDDGAQSQSWTDYTISLRSSCLTLCRDKEYIVEPYSPPRFSRQFNFCQDVPGKLAEEASPLNLPDVVRLWQSCTKLGTKAELRIPIVLAKALLQSDTRSGGQSMQVTLSREILSQP</sequence>
<dbReference type="EMBL" id="JACTNZ010000012">
    <property type="protein sequence ID" value="KAG5522482.1"/>
    <property type="molecule type" value="Genomic_DNA"/>
</dbReference>
<dbReference type="Proteomes" id="UP000823749">
    <property type="component" value="Chromosome 12"/>
</dbReference>
<proteinExistence type="predicted"/>
<dbReference type="PANTHER" id="PTHR36607:SF20">
    <property type="entry name" value="AMINOTRANSFERASE-LIKE PLANT MOBILE DOMAIN-CONTAINING PROTEIN"/>
    <property type="match status" value="1"/>
</dbReference>
<name>A0AAV6I4M9_9ERIC</name>